<proteinExistence type="predicted"/>
<organism evidence="1 2">
    <name type="scientific">Snodgrassella communis</name>
    <dbReference type="NCBI Taxonomy" id="2946699"/>
    <lineage>
        <taxon>Bacteria</taxon>
        <taxon>Pseudomonadati</taxon>
        <taxon>Pseudomonadota</taxon>
        <taxon>Betaproteobacteria</taxon>
        <taxon>Neisseriales</taxon>
        <taxon>Neisseriaceae</taxon>
        <taxon>Snodgrassella</taxon>
    </lineage>
</organism>
<protein>
    <recommendedName>
        <fullName evidence="3">HK97 gp10 family phage protein</fullName>
    </recommendedName>
</protein>
<comment type="caution">
    <text evidence="1">The sequence shown here is derived from an EMBL/GenBank/DDBJ whole genome shotgun (WGS) entry which is preliminary data.</text>
</comment>
<evidence type="ECO:0000313" key="2">
    <source>
        <dbReference type="Proteomes" id="UP000027170"/>
    </source>
</evidence>
<accession>A0A836MPV4</accession>
<dbReference type="RefSeq" id="WP_037491784.1">
    <property type="nucleotide sequence ID" value="NZ_JFZV01000012.1"/>
</dbReference>
<keyword evidence="2" id="KW-1185">Reference proteome</keyword>
<evidence type="ECO:0000313" key="1">
    <source>
        <dbReference type="EMBL" id="KDN14045.1"/>
    </source>
</evidence>
<dbReference type="OrthoDB" id="8613246at2"/>
<gene>
    <name evidence="1" type="ORF">SALWKB29_1947</name>
</gene>
<reference evidence="1 2" key="1">
    <citation type="submission" date="2014-03" db="EMBL/GenBank/DDBJ databases">
        <title>The genomes of two eusocial bee gut symbionts.</title>
        <authorList>
            <person name="Kwong W.K."/>
            <person name="Engel P."/>
            <person name="Koch H."/>
            <person name="Moran N.A."/>
        </authorList>
    </citation>
    <scope>NUCLEOTIDE SEQUENCE [LARGE SCALE GENOMIC DNA]</scope>
    <source>
        <strain evidence="2">wkB29</strain>
    </source>
</reference>
<dbReference type="EMBL" id="JFZV01000012">
    <property type="protein sequence ID" value="KDN14045.1"/>
    <property type="molecule type" value="Genomic_DNA"/>
</dbReference>
<dbReference type="Proteomes" id="UP000027170">
    <property type="component" value="Unassembled WGS sequence"/>
</dbReference>
<evidence type="ECO:0008006" key="3">
    <source>
        <dbReference type="Google" id="ProtNLM"/>
    </source>
</evidence>
<sequence>MLKLDVDLSELNNQLDGISDRVQKNLRRAVYEGAVLIRDEAIKLAGVSKKPHIFRSGRLDRDTGKMVWDGSPYEFNPGDLKKSIYIAFAKDKSIEGERVEYDISFRKNTSYGVQGQSVPYAYWQELGRAIEYGGPKVIAHPFLRPAFDKKRLQTRALITKALQDAANGKTANNGD</sequence>
<dbReference type="AlphaFoldDB" id="A0A836MPV4"/>
<name>A0A836MPV4_9NEIS</name>